<evidence type="ECO:0000256" key="1">
    <source>
        <dbReference type="ARBA" id="ARBA00022679"/>
    </source>
</evidence>
<organism evidence="4">
    <name type="scientific">Octopus bimaculoides</name>
    <name type="common">California two-spotted octopus</name>
    <dbReference type="NCBI Taxonomy" id="37653"/>
    <lineage>
        <taxon>Eukaryota</taxon>
        <taxon>Metazoa</taxon>
        <taxon>Spiralia</taxon>
        <taxon>Lophotrochozoa</taxon>
        <taxon>Mollusca</taxon>
        <taxon>Cephalopoda</taxon>
        <taxon>Coleoidea</taxon>
        <taxon>Octopodiformes</taxon>
        <taxon>Octopoda</taxon>
        <taxon>Incirrata</taxon>
        <taxon>Octopodidae</taxon>
        <taxon>Octopus</taxon>
    </lineage>
</organism>
<dbReference type="InterPro" id="IPR012887">
    <property type="entry name" value="GDP_fucose_pyrophosphorylase"/>
</dbReference>
<evidence type="ECO:0000256" key="2">
    <source>
        <dbReference type="ARBA" id="ARBA00022741"/>
    </source>
</evidence>
<evidence type="ECO:0000259" key="3">
    <source>
        <dbReference type="Pfam" id="PF07959"/>
    </source>
</evidence>
<dbReference type="OMA" id="DMIAYRE"/>
<evidence type="ECO:0000313" key="4">
    <source>
        <dbReference type="EMBL" id="KOF97830.1"/>
    </source>
</evidence>
<proteinExistence type="predicted"/>
<dbReference type="GO" id="GO:0000166">
    <property type="term" value="F:nucleotide binding"/>
    <property type="evidence" value="ECO:0007669"/>
    <property type="project" value="UniProtKB-KW"/>
</dbReference>
<dbReference type="EMBL" id="KQ416257">
    <property type="protein sequence ID" value="KOF97830.1"/>
    <property type="molecule type" value="Genomic_DNA"/>
</dbReference>
<dbReference type="AlphaFoldDB" id="A0A0L8I9Y4"/>
<dbReference type="PANTHER" id="PTHR15045">
    <property type="entry name" value="FUCOSE-1-PHOSPHATE GUANYLYLTRANSFERASE"/>
    <property type="match status" value="1"/>
</dbReference>
<gene>
    <name evidence="4" type="ORF">OCBIM_22028404mg</name>
</gene>
<dbReference type="Pfam" id="PF07959">
    <property type="entry name" value="Fucose_pyrophosphorylase"/>
    <property type="match status" value="1"/>
</dbReference>
<dbReference type="PANTHER" id="PTHR15045:SF1">
    <property type="entry name" value="FUCOSE-1-PHOSPHATE GUANYLYLTRANSFERASE"/>
    <property type="match status" value="1"/>
</dbReference>
<reference evidence="4" key="1">
    <citation type="submission" date="2015-07" db="EMBL/GenBank/DDBJ databases">
        <title>MeaNS - Measles Nucleotide Surveillance Program.</title>
        <authorList>
            <person name="Tran T."/>
            <person name="Druce J."/>
        </authorList>
    </citation>
    <scope>NUCLEOTIDE SEQUENCE</scope>
    <source>
        <strain evidence="4">UCB-OBI-ISO-001</strain>
        <tissue evidence="4">Gonad</tissue>
    </source>
</reference>
<dbReference type="STRING" id="37653.A0A0L8I9Y4"/>
<protein>
    <recommendedName>
        <fullName evidence="3">GDP-fucose pyrophosphorylase domain-containing protein</fullName>
    </recommendedName>
</protein>
<feature type="domain" description="GDP-fucose pyrophosphorylase" evidence="3">
    <location>
        <begin position="101"/>
        <end position="532"/>
    </location>
</feature>
<keyword evidence="1" id="KW-0808">Transferase</keyword>
<dbReference type="GO" id="GO:0016772">
    <property type="term" value="F:transferase activity, transferring phosphorus-containing groups"/>
    <property type="evidence" value="ECO:0007669"/>
    <property type="project" value="InterPro"/>
</dbReference>
<dbReference type="OrthoDB" id="10062280at2759"/>
<dbReference type="KEGG" id="obi:106880712"/>
<name>A0A0L8I9Y4_OCTBM</name>
<dbReference type="GO" id="GO:0042350">
    <property type="term" value="P:GDP-L-fucose biosynthetic process"/>
    <property type="evidence" value="ECO:0007669"/>
    <property type="project" value="UniProtKB-ARBA"/>
</dbReference>
<accession>A0A0L8I9Y4</accession>
<keyword evidence="2" id="KW-0547">Nucleotide-binding</keyword>
<sequence length="593" mass="66470">MDSPQRTKVVHFMQDLFSKYDKIRGQNKDSGHTPFWDAVLITTADEDQKQGYQLQIEAKVKRNELPLNLEIHVISDPPGVKLGNGGATFTALSFLEKFYGDKFFSMKILLIHAGGLSKRLPSNSILGKIFSVLPCGIPCYQMLDIKLALYWPFVPKMNPGIFLTCADDIITYNMDNEGDWSLKAEGFTALAHPSPIEVGTGHGVYIVKEKRSVNENVQLAECTTVLQKPSVETMSKLGAVIYNENDTKNSIVYTDSAYFFTSSVSKMLLTYAKSHGPFNCEIDAYGDFLQALGTDPLSDYVNNLQNITTASGDLLNTRKEVFKLLKGTPLNLIILNSSQFFHIGSMPEMLHNFCKSDNFKIGLGLSNDSFNVWLDEQSEEPEPVAKRSHLKGKNEGCLIHSLLPVGSCISSLAVLEFCNFDCLIHVSKNCLLSNCEFLGSISEESKITIPENTFMHTIPVIVKDNLKYVTIIFHIKDNLKKCVPLTDFANIPFLGDTLGKAVDKFSIPKSQVVSDKNQPEVSLWNVDIFPLADTMSESFQLALTMLMSFNDDRKALNLESYQLVSINSILKYKAIHEMLKYRQKLFDKINVQY</sequence>